<comment type="similarity">
    <text evidence="1">Belongs to the PP2C family.</text>
</comment>
<dbReference type="SUPFAM" id="SSF81606">
    <property type="entry name" value="PP2C-like"/>
    <property type="match status" value="1"/>
</dbReference>
<feature type="region of interest" description="Disordered" evidence="2">
    <location>
        <begin position="551"/>
        <end position="573"/>
    </location>
</feature>
<organism evidence="4 5">
    <name type="scientific">Ustilago bromivora</name>
    <dbReference type="NCBI Taxonomy" id="307758"/>
    <lineage>
        <taxon>Eukaryota</taxon>
        <taxon>Fungi</taxon>
        <taxon>Dikarya</taxon>
        <taxon>Basidiomycota</taxon>
        <taxon>Ustilaginomycotina</taxon>
        <taxon>Ustilaginomycetes</taxon>
        <taxon>Ustilaginales</taxon>
        <taxon>Ustilaginaceae</taxon>
        <taxon>Ustilago</taxon>
    </lineage>
</organism>
<keyword evidence="1" id="KW-0904">Protein phosphatase</keyword>
<comment type="catalytic activity">
    <reaction evidence="1">
        <text>O-phospho-L-seryl-[protein] + H2O = L-seryl-[protein] + phosphate</text>
        <dbReference type="Rhea" id="RHEA:20629"/>
        <dbReference type="Rhea" id="RHEA-COMP:9863"/>
        <dbReference type="Rhea" id="RHEA-COMP:11604"/>
        <dbReference type="ChEBI" id="CHEBI:15377"/>
        <dbReference type="ChEBI" id="CHEBI:29999"/>
        <dbReference type="ChEBI" id="CHEBI:43474"/>
        <dbReference type="ChEBI" id="CHEBI:83421"/>
        <dbReference type="EC" id="3.1.3.16"/>
    </reaction>
</comment>
<sequence length="573" mass="61874">MAFRRPFQFLTAYAFQGKPRYPEEQPQETDSSSSSASANDEDGSSPSSSTTSDADAPAKKGQIGFSADSEIGRWRDELLRGGEAGEDSLMCTSMSVAGDVAIGVADGVGGWTENGIDPSLFSQALMFHASKSAATAPANPESGAAPNRILAEAFEKVLKEPLVVAGSATACILTLDSSNGTLRSANLGDSGFVILRKGTGKQGVFHASPPQQLGFNTPLQLAKLPHGWVQEGSISNTPKDAASWECTLQHGDLVIVGTDGLFDNVDAKIEIPQFAKFIKEKHHASFAARQGEGKKAGDSLEEDKEFVQVLATNLLKYAKICQNSTTKQSPFEREAARYGVHFSGGKIDDVALHLALNPCATHLSFLHRSDLLTMPSKISKRNPRRRDTDLDIDDEVASWDSLSNASSSGSRSSSSSSSSSDSGLTSKLPTLPDLRFEQSYLATIRNFLHEDPPSSTSQDDSPEFNEKQDLTDEKERDHHHEVEITRSNADKEGHELWLGNLRVELFPILYVTIRDQLLSPLVQGAVWGLGGLLLTQVRQYMSARVKVAKMSKGNAGPRGSNPNILRSLGLSKR</sequence>
<feature type="compositionally biased region" description="Basic and acidic residues" evidence="2">
    <location>
        <begin position="464"/>
        <end position="487"/>
    </location>
</feature>
<protein>
    <recommendedName>
        <fullName evidence="1">Protein phosphatase</fullName>
        <ecNumber evidence="1">3.1.3.16</ecNumber>
    </recommendedName>
</protein>
<dbReference type="InterPro" id="IPR001932">
    <property type="entry name" value="PPM-type_phosphatase-like_dom"/>
</dbReference>
<comment type="cofactor">
    <cofactor evidence="1">
        <name>Mn(2+)</name>
        <dbReference type="ChEBI" id="CHEBI:29035"/>
    </cofactor>
</comment>
<comment type="catalytic activity">
    <reaction evidence="1">
        <text>O-phospho-L-threonyl-[protein] + H2O = L-threonyl-[protein] + phosphate</text>
        <dbReference type="Rhea" id="RHEA:47004"/>
        <dbReference type="Rhea" id="RHEA-COMP:11060"/>
        <dbReference type="Rhea" id="RHEA-COMP:11605"/>
        <dbReference type="ChEBI" id="CHEBI:15377"/>
        <dbReference type="ChEBI" id="CHEBI:30013"/>
        <dbReference type="ChEBI" id="CHEBI:43474"/>
        <dbReference type="ChEBI" id="CHEBI:61977"/>
        <dbReference type="EC" id="3.1.3.16"/>
    </reaction>
</comment>
<dbReference type="PROSITE" id="PS51746">
    <property type="entry name" value="PPM_2"/>
    <property type="match status" value="1"/>
</dbReference>
<dbReference type="GO" id="GO:0000423">
    <property type="term" value="P:mitophagy"/>
    <property type="evidence" value="ECO:0007669"/>
    <property type="project" value="InterPro"/>
</dbReference>
<dbReference type="Pfam" id="PF08589">
    <property type="entry name" value="ATG43"/>
    <property type="match status" value="1"/>
</dbReference>
<dbReference type="InterPro" id="IPR036457">
    <property type="entry name" value="PPM-type-like_dom_sf"/>
</dbReference>
<comment type="caution">
    <text evidence="4">The sequence shown here is derived from an EMBL/GenBank/DDBJ whole genome shotgun (WGS) entry which is preliminary data.</text>
</comment>
<dbReference type="PANTHER" id="PTHR12320">
    <property type="entry name" value="PROTEIN PHOSPHATASE 2C"/>
    <property type="match status" value="1"/>
</dbReference>
<proteinExistence type="inferred from homology"/>
<feature type="compositionally biased region" description="Low complexity" evidence="2">
    <location>
        <begin position="401"/>
        <end position="426"/>
    </location>
</feature>
<dbReference type="Gene3D" id="3.60.40.10">
    <property type="entry name" value="PPM-type phosphatase domain"/>
    <property type="match status" value="1"/>
</dbReference>
<feature type="compositionally biased region" description="Low complexity" evidence="2">
    <location>
        <begin position="30"/>
        <end position="55"/>
    </location>
</feature>
<dbReference type="InterPro" id="IPR013898">
    <property type="entry name" value="Atg43"/>
</dbReference>
<dbReference type="Pfam" id="PF07228">
    <property type="entry name" value="SpoIIE"/>
    <property type="match status" value="1"/>
</dbReference>
<evidence type="ECO:0000256" key="2">
    <source>
        <dbReference type="SAM" id="MobiDB-lite"/>
    </source>
</evidence>
<evidence type="ECO:0000313" key="4">
    <source>
        <dbReference type="EMBL" id="SYW83770.1"/>
    </source>
</evidence>
<evidence type="ECO:0000259" key="3">
    <source>
        <dbReference type="PROSITE" id="PS51746"/>
    </source>
</evidence>
<dbReference type="GO" id="GO:0140580">
    <property type="term" value="F:mitochondrion autophagosome adaptor activity"/>
    <property type="evidence" value="ECO:0007669"/>
    <property type="project" value="InterPro"/>
</dbReference>
<dbReference type="Proteomes" id="UP000658997">
    <property type="component" value="Unassembled WGS sequence"/>
</dbReference>
<keyword evidence="1" id="KW-0378">Hydrolase</keyword>
<name>A0A8H8TTN4_9BASI</name>
<keyword evidence="1" id="KW-0464">Manganese</keyword>
<feature type="region of interest" description="Disordered" evidence="2">
    <location>
        <begin position="449"/>
        <end position="487"/>
    </location>
</feature>
<dbReference type="GO" id="GO:0004722">
    <property type="term" value="F:protein serine/threonine phosphatase activity"/>
    <property type="evidence" value="ECO:0007669"/>
    <property type="project" value="UniProtKB-EC"/>
</dbReference>
<dbReference type="EMBL" id="ULHB01000159">
    <property type="protein sequence ID" value="SYW83770.1"/>
    <property type="molecule type" value="Genomic_DNA"/>
</dbReference>
<reference evidence="4" key="1">
    <citation type="submission" date="2018-08" db="EMBL/GenBank/DDBJ databases">
        <authorList>
            <person name="Guldener U."/>
        </authorList>
    </citation>
    <scope>NUCLEOTIDE SEQUENCE</scope>
    <source>
        <strain evidence="4">UB2</strain>
    </source>
</reference>
<accession>A0A8H8TTN4</accession>
<feature type="domain" description="PPM-type phosphatase" evidence="3">
    <location>
        <begin position="62"/>
        <end position="357"/>
    </location>
</feature>
<evidence type="ECO:0000256" key="1">
    <source>
        <dbReference type="RuleBase" id="RU366020"/>
    </source>
</evidence>
<dbReference type="SMART" id="SM00332">
    <property type="entry name" value="PP2Cc"/>
    <property type="match status" value="1"/>
</dbReference>
<dbReference type="GO" id="GO:0046872">
    <property type="term" value="F:metal ion binding"/>
    <property type="evidence" value="ECO:0007669"/>
    <property type="project" value="UniProtKB-UniRule"/>
</dbReference>
<dbReference type="InterPro" id="IPR039123">
    <property type="entry name" value="PPTC7"/>
</dbReference>
<keyword evidence="1" id="KW-0460">Magnesium</keyword>
<comment type="cofactor">
    <cofactor evidence="1">
        <name>Mg(2+)</name>
        <dbReference type="ChEBI" id="CHEBI:18420"/>
    </cofactor>
</comment>
<dbReference type="PANTHER" id="PTHR12320:SF1">
    <property type="entry name" value="PROTEIN PHOSPHATASE PTC7 HOMOLOG"/>
    <property type="match status" value="1"/>
</dbReference>
<dbReference type="EC" id="3.1.3.16" evidence="1"/>
<feature type="region of interest" description="Disordered" evidence="2">
    <location>
        <begin position="401"/>
        <end position="429"/>
    </location>
</feature>
<dbReference type="AlphaFoldDB" id="A0A8H8TTN4"/>
<keyword evidence="1" id="KW-0479">Metal-binding</keyword>
<evidence type="ECO:0000313" key="5">
    <source>
        <dbReference type="Proteomes" id="UP000658997"/>
    </source>
</evidence>
<keyword evidence="5" id="KW-1185">Reference proteome</keyword>
<gene>
    <name evidence="4" type="ORF">UBRO2_05326</name>
</gene>
<feature type="region of interest" description="Disordered" evidence="2">
    <location>
        <begin position="16"/>
        <end position="67"/>
    </location>
</feature>